<dbReference type="NCBIfam" id="TIGR00924">
    <property type="entry name" value="yjdL_sub1_fam"/>
    <property type="match status" value="1"/>
</dbReference>
<comment type="subcellular location">
    <subcellularLocation>
        <location evidence="1">Cell membrane</location>
        <topology evidence="1">Multi-pass membrane protein</topology>
    </subcellularLocation>
</comment>
<accession>A0A4Q9BB92</accession>
<dbReference type="CDD" id="cd17346">
    <property type="entry name" value="MFS_DtpA_like"/>
    <property type="match status" value="1"/>
</dbReference>
<keyword evidence="2" id="KW-0813">Transport</keyword>
<dbReference type="InterPro" id="IPR005279">
    <property type="entry name" value="Dipep/tripep_permease"/>
</dbReference>
<dbReference type="Pfam" id="PF00854">
    <property type="entry name" value="PTR2"/>
    <property type="match status" value="1"/>
</dbReference>
<keyword evidence="5" id="KW-0653">Protein transport</keyword>
<dbReference type="GO" id="GO:0015833">
    <property type="term" value="P:peptide transport"/>
    <property type="evidence" value="ECO:0007669"/>
    <property type="project" value="UniProtKB-KW"/>
</dbReference>
<name>A0A4Q9BB92_9BACT</name>
<feature type="transmembrane region" description="Helical" evidence="8">
    <location>
        <begin position="354"/>
        <end position="372"/>
    </location>
</feature>
<keyword evidence="5" id="KW-0571">Peptide transport</keyword>
<feature type="transmembrane region" description="Helical" evidence="8">
    <location>
        <begin position="412"/>
        <end position="436"/>
    </location>
</feature>
<dbReference type="SUPFAM" id="SSF103473">
    <property type="entry name" value="MFS general substrate transporter"/>
    <property type="match status" value="1"/>
</dbReference>
<feature type="transmembrane region" description="Helical" evidence="8">
    <location>
        <begin position="448"/>
        <end position="474"/>
    </location>
</feature>
<dbReference type="Gene3D" id="1.20.1250.20">
    <property type="entry name" value="MFS general substrate transporter like domains"/>
    <property type="match status" value="1"/>
</dbReference>
<feature type="transmembrane region" description="Helical" evidence="8">
    <location>
        <begin position="24"/>
        <end position="43"/>
    </location>
</feature>
<sequence length="528" mass="57931">MSANSTSHPKGLYFLYSTEMWERFNFYGMRAILSLFLVSALSFKQDEAAILYGGFLGLSYLTPMLGGYISDRYIGNRNSIIGGGFAMAIGQLLLFSSASTFKLDVPFATNLMWGGLVFLILGNGFFKPNISSMVGQLYKKGDSRLDAAFTIFYMGINTGAMLGMLICPWLGDVKVDGVRVIEAFKWGFLAAGAAMLIGTILFILLKGVFLKAPDGSEIGLAPTFSAIKSADEETEKAEFSTPSIVISSALFIGLIIGFHYLFVTEVANPIKDWIYPVIYSAGISLAFLIMRDKTLTKIERDRIWVMYFVAFFVIFFWAAYEQAGSSLTFIADQQTDLNFFGIQLPPSSVQNANSFFIIILAFPFSWLWMRLAKKGIEPNSPGKQAIGLLLLAIGYLIIALKVKNLGTDKLGVIWLFIMYLFHTMGELSLSPIGLSLVSKLAPKRFSSLLMGVWFLANAAGYALSGTLGALLPPATAVVGQTVFPSFLGFEIKNLYDFFIVFVIMAGIASILLFGLANGPLKKMMHGIR</sequence>
<dbReference type="PANTHER" id="PTHR23517">
    <property type="entry name" value="RESISTANCE PROTEIN MDTM, PUTATIVE-RELATED-RELATED"/>
    <property type="match status" value="1"/>
</dbReference>
<keyword evidence="10" id="KW-1185">Reference proteome</keyword>
<keyword evidence="6 8" id="KW-1133">Transmembrane helix</keyword>
<keyword evidence="3" id="KW-1003">Cell membrane</keyword>
<gene>
    <name evidence="9" type="ORF">EWU20_06850</name>
</gene>
<feature type="transmembrane region" description="Helical" evidence="8">
    <location>
        <begin position="244"/>
        <end position="261"/>
    </location>
</feature>
<reference evidence="9 10" key="1">
    <citation type="submission" date="2019-02" db="EMBL/GenBank/DDBJ databases">
        <title>Genome of a new Bacteroidetes strain.</title>
        <authorList>
            <person name="Pitt A."/>
        </authorList>
    </citation>
    <scope>NUCLEOTIDE SEQUENCE [LARGE SCALE GENOMIC DNA]</scope>
    <source>
        <strain evidence="9 10">103A-SOEBACH</strain>
    </source>
</reference>
<protein>
    <submittedName>
        <fullName evidence="9">MFS transporter</fullName>
    </submittedName>
</protein>
<feature type="transmembrane region" description="Helical" evidence="8">
    <location>
        <begin position="273"/>
        <end position="290"/>
    </location>
</feature>
<dbReference type="RefSeq" id="WP_130923233.1">
    <property type="nucleotide sequence ID" value="NZ_JAANOM010000003.1"/>
</dbReference>
<feature type="transmembrane region" description="Helical" evidence="8">
    <location>
        <begin position="80"/>
        <end position="101"/>
    </location>
</feature>
<feature type="transmembrane region" description="Helical" evidence="8">
    <location>
        <begin position="147"/>
        <end position="171"/>
    </location>
</feature>
<feature type="transmembrane region" description="Helical" evidence="8">
    <location>
        <begin position="384"/>
        <end position="400"/>
    </location>
</feature>
<keyword evidence="4 8" id="KW-0812">Transmembrane</keyword>
<dbReference type="PANTHER" id="PTHR23517:SF15">
    <property type="entry name" value="PROTON-DEPENDENT OLIGOPEPTIDE FAMILY TRANSPORT PROTEIN"/>
    <property type="match status" value="1"/>
</dbReference>
<evidence type="ECO:0000256" key="6">
    <source>
        <dbReference type="ARBA" id="ARBA00022989"/>
    </source>
</evidence>
<comment type="caution">
    <text evidence="9">The sequence shown here is derived from an EMBL/GenBank/DDBJ whole genome shotgun (WGS) entry which is preliminary data.</text>
</comment>
<organism evidence="9 10">
    <name type="scientific">Aquirufa antheringensis</name>
    <dbReference type="NCBI Taxonomy" id="2516559"/>
    <lineage>
        <taxon>Bacteria</taxon>
        <taxon>Pseudomonadati</taxon>
        <taxon>Bacteroidota</taxon>
        <taxon>Cytophagia</taxon>
        <taxon>Cytophagales</taxon>
        <taxon>Flectobacillaceae</taxon>
        <taxon>Aquirufa</taxon>
    </lineage>
</organism>
<evidence type="ECO:0000256" key="4">
    <source>
        <dbReference type="ARBA" id="ARBA00022692"/>
    </source>
</evidence>
<keyword evidence="7 8" id="KW-0472">Membrane</keyword>
<dbReference type="OrthoDB" id="9772725at2"/>
<evidence type="ECO:0000256" key="8">
    <source>
        <dbReference type="SAM" id="Phobius"/>
    </source>
</evidence>
<evidence type="ECO:0000256" key="5">
    <source>
        <dbReference type="ARBA" id="ARBA00022856"/>
    </source>
</evidence>
<proteinExistence type="predicted"/>
<dbReference type="AlphaFoldDB" id="A0A4Q9BB92"/>
<evidence type="ECO:0000256" key="2">
    <source>
        <dbReference type="ARBA" id="ARBA00022448"/>
    </source>
</evidence>
<feature type="transmembrane region" description="Helical" evidence="8">
    <location>
        <begin position="107"/>
        <end position="126"/>
    </location>
</feature>
<feature type="transmembrane region" description="Helical" evidence="8">
    <location>
        <begin position="302"/>
        <end position="320"/>
    </location>
</feature>
<evidence type="ECO:0000313" key="9">
    <source>
        <dbReference type="EMBL" id="TBH73087.1"/>
    </source>
</evidence>
<dbReference type="GO" id="GO:1904680">
    <property type="term" value="F:peptide transmembrane transporter activity"/>
    <property type="evidence" value="ECO:0007669"/>
    <property type="project" value="InterPro"/>
</dbReference>
<evidence type="ECO:0000313" key="10">
    <source>
        <dbReference type="Proteomes" id="UP000293583"/>
    </source>
</evidence>
<evidence type="ECO:0000256" key="7">
    <source>
        <dbReference type="ARBA" id="ARBA00023136"/>
    </source>
</evidence>
<dbReference type="Proteomes" id="UP000293583">
    <property type="component" value="Unassembled WGS sequence"/>
</dbReference>
<dbReference type="EMBL" id="SEWY01000003">
    <property type="protein sequence ID" value="TBH73087.1"/>
    <property type="molecule type" value="Genomic_DNA"/>
</dbReference>
<evidence type="ECO:0000256" key="3">
    <source>
        <dbReference type="ARBA" id="ARBA00022475"/>
    </source>
</evidence>
<dbReference type="GO" id="GO:0005886">
    <property type="term" value="C:plasma membrane"/>
    <property type="evidence" value="ECO:0007669"/>
    <property type="project" value="UniProtKB-SubCell"/>
</dbReference>
<dbReference type="InterPro" id="IPR036259">
    <property type="entry name" value="MFS_trans_sf"/>
</dbReference>
<feature type="transmembrane region" description="Helical" evidence="8">
    <location>
        <begin position="183"/>
        <end position="205"/>
    </location>
</feature>
<dbReference type="InterPro" id="IPR000109">
    <property type="entry name" value="POT_fam"/>
</dbReference>
<evidence type="ECO:0000256" key="1">
    <source>
        <dbReference type="ARBA" id="ARBA00004651"/>
    </source>
</evidence>
<dbReference type="InterPro" id="IPR050171">
    <property type="entry name" value="MFS_Transporters"/>
</dbReference>
<feature type="transmembrane region" description="Helical" evidence="8">
    <location>
        <begin position="49"/>
        <end position="68"/>
    </location>
</feature>
<feature type="transmembrane region" description="Helical" evidence="8">
    <location>
        <begin position="494"/>
        <end position="515"/>
    </location>
</feature>